<gene>
    <name evidence="2" type="ORF">H4R34_005975</name>
</gene>
<comment type="caution">
    <text evidence="2">The sequence shown here is derived from an EMBL/GenBank/DDBJ whole genome shotgun (WGS) entry which is preliminary data.</text>
</comment>
<protein>
    <submittedName>
        <fullName evidence="2">Uncharacterized protein</fullName>
    </submittedName>
</protein>
<feature type="non-terminal residue" evidence="2">
    <location>
        <position position="51"/>
    </location>
</feature>
<accession>A0A9W8EA80</accession>
<evidence type="ECO:0000313" key="2">
    <source>
        <dbReference type="EMBL" id="KAJ1970715.1"/>
    </source>
</evidence>
<feature type="signal peptide" evidence="1">
    <location>
        <begin position="1"/>
        <end position="25"/>
    </location>
</feature>
<keyword evidence="3" id="KW-1185">Reference proteome</keyword>
<evidence type="ECO:0000256" key="1">
    <source>
        <dbReference type="SAM" id="SignalP"/>
    </source>
</evidence>
<reference evidence="2" key="1">
    <citation type="submission" date="2022-07" db="EMBL/GenBank/DDBJ databases">
        <title>Phylogenomic reconstructions and comparative analyses of Kickxellomycotina fungi.</title>
        <authorList>
            <person name="Reynolds N.K."/>
            <person name="Stajich J.E."/>
            <person name="Barry K."/>
            <person name="Grigoriev I.V."/>
            <person name="Crous P."/>
            <person name="Smith M.E."/>
        </authorList>
    </citation>
    <scope>NUCLEOTIDE SEQUENCE</scope>
    <source>
        <strain evidence="2">RSA 567</strain>
    </source>
</reference>
<dbReference type="AlphaFoldDB" id="A0A9W8EA80"/>
<evidence type="ECO:0000313" key="3">
    <source>
        <dbReference type="Proteomes" id="UP001151582"/>
    </source>
</evidence>
<keyword evidence="1" id="KW-0732">Signal</keyword>
<sequence length="51" mass="5450">MVYRWVGLLALATAALVQLAPPSESAHISDLSVELNENILGRLEASSLAKM</sequence>
<proteinExistence type="predicted"/>
<dbReference type="Proteomes" id="UP001151582">
    <property type="component" value="Unassembled WGS sequence"/>
</dbReference>
<organism evidence="2 3">
    <name type="scientific">Dimargaris verticillata</name>
    <dbReference type="NCBI Taxonomy" id="2761393"/>
    <lineage>
        <taxon>Eukaryota</taxon>
        <taxon>Fungi</taxon>
        <taxon>Fungi incertae sedis</taxon>
        <taxon>Zoopagomycota</taxon>
        <taxon>Kickxellomycotina</taxon>
        <taxon>Dimargaritomycetes</taxon>
        <taxon>Dimargaritales</taxon>
        <taxon>Dimargaritaceae</taxon>
        <taxon>Dimargaris</taxon>
    </lineage>
</organism>
<name>A0A9W8EA80_9FUNG</name>
<dbReference type="EMBL" id="JANBQB010001655">
    <property type="protein sequence ID" value="KAJ1970715.1"/>
    <property type="molecule type" value="Genomic_DNA"/>
</dbReference>
<feature type="chain" id="PRO_5040829600" evidence="1">
    <location>
        <begin position="26"/>
        <end position="51"/>
    </location>
</feature>